<keyword evidence="3" id="KW-1185">Reference proteome</keyword>
<reference evidence="3" key="1">
    <citation type="journal article" date="2019" name="Int. J. Syst. Evol. Microbiol.">
        <title>The Global Catalogue of Microorganisms (GCM) 10K type strain sequencing project: providing services to taxonomists for standard genome sequencing and annotation.</title>
        <authorList>
            <consortium name="The Broad Institute Genomics Platform"/>
            <consortium name="The Broad Institute Genome Sequencing Center for Infectious Disease"/>
            <person name="Wu L."/>
            <person name="Ma J."/>
        </authorList>
    </citation>
    <scope>NUCLEOTIDE SEQUENCE [LARGE SCALE GENOMIC DNA]</scope>
    <source>
        <strain evidence="3">JCM 14303</strain>
    </source>
</reference>
<evidence type="ECO:0000313" key="3">
    <source>
        <dbReference type="Proteomes" id="UP001500363"/>
    </source>
</evidence>
<dbReference type="EMBL" id="BAAANC010000001">
    <property type="protein sequence ID" value="GAA1519494.1"/>
    <property type="molecule type" value="Genomic_DNA"/>
</dbReference>
<name>A0ABP4L9V4_9ACTN</name>
<accession>A0ABP4L9V4</accession>
<dbReference type="Proteomes" id="UP001500363">
    <property type="component" value="Unassembled WGS sequence"/>
</dbReference>
<dbReference type="SUPFAM" id="SSF54593">
    <property type="entry name" value="Glyoxalase/Bleomycin resistance protein/Dihydroxybiphenyl dioxygenase"/>
    <property type="match status" value="1"/>
</dbReference>
<dbReference type="InterPro" id="IPR029068">
    <property type="entry name" value="Glyas_Bleomycin-R_OHBP_Dase"/>
</dbReference>
<dbReference type="Gene3D" id="3.10.180.10">
    <property type="entry name" value="2,3-Dihydroxybiphenyl 1,2-Dioxygenase, domain 1"/>
    <property type="match status" value="1"/>
</dbReference>
<comment type="caution">
    <text evidence="2">The sequence shown here is derived from an EMBL/GenBank/DDBJ whole genome shotgun (WGS) entry which is preliminary data.</text>
</comment>
<dbReference type="InterPro" id="IPR041581">
    <property type="entry name" value="Glyoxalase_6"/>
</dbReference>
<dbReference type="PROSITE" id="PS51819">
    <property type="entry name" value="VOC"/>
    <property type="match status" value="1"/>
</dbReference>
<feature type="domain" description="VOC" evidence="1">
    <location>
        <begin position="9"/>
        <end position="119"/>
    </location>
</feature>
<sequence length="121" mass="13412">MAGMDDVPQLAAVAIDCSDPWALGRFWQEFLGGELRDGGDDFVELHGATVRIDFCQVPEPPVDRKNPVHLDLRVPAERRDAAIERVLGLGATRALDIYDGDEWATFRDPESNEFCLVWGAA</sequence>
<evidence type="ECO:0000259" key="1">
    <source>
        <dbReference type="PROSITE" id="PS51819"/>
    </source>
</evidence>
<dbReference type="PANTHER" id="PTHR35908">
    <property type="entry name" value="HYPOTHETICAL FUSION PROTEIN"/>
    <property type="match status" value="1"/>
</dbReference>
<proteinExistence type="predicted"/>
<organism evidence="2 3">
    <name type="scientific">Kribbella lupini</name>
    <dbReference type="NCBI Taxonomy" id="291602"/>
    <lineage>
        <taxon>Bacteria</taxon>
        <taxon>Bacillati</taxon>
        <taxon>Actinomycetota</taxon>
        <taxon>Actinomycetes</taxon>
        <taxon>Propionibacteriales</taxon>
        <taxon>Kribbellaceae</taxon>
        <taxon>Kribbella</taxon>
    </lineage>
</organism>
<dbReference type="InterPro" id="IPR037523">
    <property type="entry name" value="VOC_core"/>
</dbReference>
<dbReference type="PANTHER" id="PTHR35908:SF1">
    <property type="entry name" value="CONSERVED PROTEIN"/>
    <property type="match status" value="1"/>
</dbReference>
<protein>
    <submittedName>
        <fullName evidence="2">VOC family protein</fullName>
    </submittedName>
</protein>
<gene>
    <name evidence="2" type="ORF">GCM10009741_19720</name>
</gene>
<dbReference type="CDD" id="cd06587">
    <property type="entry name" value="VOC"/>
    <property type="match status" value="1"/>
</dbReference>
<evidence type="ECO:0000313" key="2">
    <source>
        <dbReference type="EMBL" id="GAA1519494.1"/>
    </source>
</evidence>
<dbReference type="Pfam" id="PF18029">
    <property type="entry name" value="Glyoxalase_6"/>
    <property type="match status" value="1"/>
</dbReference>